<dbReference type="STRING" id="1094715.GCA_000236165_02331"/>
<keyword evidence="1" id="KW-0472">Membrane</keyword>
<dbReference type="OrthoDB" id="5296662at2"/>
<protein>
    <submittedName>
        <fullName evidence="2">Tfp pilus assembly protein PilW</fullName>
    </submittedName>
</protein>
<dbReference type="RefSeq" id="WP_010654507.1">
    <property type="nucleotide sequence ID" value="NZ_JAPHOS010000001.1"/>
</dbReference>
<feature type="transmembrane region" description="Helical" evidence="1">
    <location>
        <begin position="12"/>
        <end position="35"/>
    </location>
</feature>
<keyword evidence="1" id="KW-0812">Transmembrane</keyword>
<proteinExistence type="predicted"/>
<dbReference type="GO" id="GO:0043683">
    <property type="term" value="P:type IV pilus assembly"/>
    <property type="evidence" value="ECO:0007669"/>
    <property type="project" value="InterPro"/>
</dbReference>
<evidence type="ECO:0000313" key="3">
    <source>
        <dbReference type="Proteomes" id="UP000254554"/>
    </source>
</evidence>
<dbReference type="InterPro" id="IPR012902">
    <property type="entry name" value="N_methyl_site"/>
</dbReference>
<dbReference type="Pfam" id="PF16074">
    <property type="entry name" value="PilW"/>
    <property type="match status" value="1"/>
</dbReference>
<dbReference type="GeneID" id="93293252"/>
<dbReference type="Pfam" id="PF07963">
    <property type="entry name" value="N_methyl"/>
    <property type="match status" value="1"/>
</dbReference>
<dbReference type="AlphaFoldDB" id="A0A377GD20"/>
<evidence type="ECO:0000256" key="1">
    <source>
        <dbReference type="SAM" id="Phobius"/>
    </source>
</evidence>
<reference evidence="2 3" key="1">
    <citation type="submission" date="2018-06" db="EMBL/GenBank/DDBJ databases">
        <authorList>
            <consortium name="Pathogen Informatics"/>
            <person name="Doyle S."/>
        </authorList>
    </citation>
    <scope>NUCLEOTIDE SEQUENCE [LARGE SCALE GENOMIC DNA]</scope>
    <source>
        <strain evidence="2 3">NCTC11370</strain>
    </source>
</reference>
<sequence length="355" mass="37123">MNKYTAHQKGFSLVELMVATAIGLLLSYAVMEIYITQTQIYRTSNTQALIQNTENAIANLVTPVIRASGFAGCGTINTAMSNLNGGGSSPLGTLGVTPALLAGYNRNGTTISITQTNSPNDSNPGNWTPSLDSSLAGNVESTSDVLVVLGAAPGSFPVSITTIDSASNSFTVQSTNGLSLNLGQFAAVSDCIKTSVFVITGATATTISHEAGSGPYDNSTSAFIVNYQPGAQFIPLQQTAFFVGQGQGGQSALMRGILTETGWTIQPLVPGVEVMKVQYGIGGNGSISQYVTADAVTNWAQVYAIRLGFLVEGQVASGNQNSTQYRVLDTLVTVPNDNRLRHVYEVNIALRNASS</sequence>
<keyword evidence="1" id="KW-1133">Transmembrane helix</keyword>
<organism evidence="2 3">
    <name type="scientific">Fluoribacter dumoffii</name>
    <dbReference type="NCBI Taxonomy" id="463"/>
    <lineage>
        <taxon>Bacteria</taxon>
        <taxon>Pseudomonadati</taxon>
        <taxon>Pseudomonadota</taxon>
        <taxon>Gammaproteobacteria</taxon>
        <taxon>Legionellales</taxon>
        <taxon>Legionellaceae</taxon>
        <taxon>Fluoribacter</taxon>
    </lineage>
</organism>
<name>A0A377GD20_9GAMM</name>
<keyword evidence="3" id="KW-1185">Reference proteome</keyword>
<gene>
    <name evidence="2" type="ORF">NCTC11370_02487</name>
</gene>
<accession>A0A377GD20</accession>
<dbReference type="Proteomes" id="UP000254554">
    <property type="component" value="Unassembled WGS sequence"/>
</dbReference>
<dbReference type="NCBIfam" id="TIGR02532">
    <property type="entry name" value="IV_pilin_GFxxxE"/>
    <property type="match status" value="1"/>
</dbReference>
<evidence type="ECO:0000313" key="2">
    <source>
        <dbReference type="EMBL" id="STO22400.1"/>
    </source>
</evidence>
<dbReference type="EMBL" id="UGGT01000001">
    <property type="protein sequence ID" value="STO22400.1"/>
    <property type="molecule type" value="Genomic_DNA"/>
</dbReference>
<dbReference type="InterPro" id="IPR032092">
    <property type="entry name" value="PilW"/>
</dbReference>